<evidence type="ECO:0000313" key="2">
    <source>
        <dbReference type="Proteomes" id="UP001431783"/>
    </source>
</evidence>
<proteinExistence type="predicted"/>
<sequence>MTAKSRILSGREGNPTYPYDESGIWRQDDENVTVIKAVTLISIVGNNSSWKFRATENSPQVSTRQEVEA</sequence>
<reference evidence="1 2" key="1">
    <citation type="submission" date="2023-03" db="EMBL/GenBank/DDBJ databases">
        <title>Genome insight into feeding habits of ladybird beetles.</title>
        <authorList>
            <person name="Li H.-S."/>
            <person name="Huang Y.-H."/>
            <person name="Pang H."/>
        </authorList>
    </citation>
    <scope>NUCLEOTIDE SEQUENCE [LARGE SCALE GENOMIC DNA]</scope>
    <source>
        <strain evidence="1">SYSU_2023b</strain>
        <tissue evidence="1">Whole body</tissue>
    </source>
</reference>
<dbReference type="Proteomes" id="UP001431783">
    <property type="component" value="Unassembled WGS sequence"/>
</dbReference>
<gene>
    <name evidence="1" type="ORF">WA026_020602</name>
</gene>
<name>A0AAW1V223_9CUCU</name>
<organism evidence="1 2">
    <name type="scientific">Henosepilachna vigintioctopunctata</name>
    <dbReference type="NCBI Taxonomy" id="420089"/>
    <lineage>
        <taxon>Eukaryota</taxon>
        <taxon>Metazoa</taxon>
        <taxon>Ecdysozoa</taxon>
        <taxon>Arthropoda</taxon>
        <taxon>Hexapoda</taxon>
        <taxon>Insecta</taxon>
        <taxon>Pterygota</taxon>
        <taxon>Neoptera</taxon>
        <taxon>Endopterygota</taxon>
        <taxon>Coleoptera</taxon>
        <taxon>Polyphaga</taxon>
        <taxon>Cucujiformia</taxon>
        <taxon>Coccinelloidea</taxon>
        <taxon>Coccinellidae</taxon>
        <taxon>Epilachninae</taxon>
        <taxon>Epilachnini</taxon>
        <taxon>Henosepilachna</taxon>
    </lineage>
</organism>
<comment type="caution">
    <text evidence="1">The sequence shown here is derived from an EMBL/GenBank/DDBJ whole genome shotgun (WGS) entry which is preliminary data.</text>
</comment>
<evidence type="ECO:0000313" key="1">
    <source>
        <dbReference type="EMBL" id="KAK9887154.1"/>
    </source>
</evidence>
<dbReference type="AlphaFoldDB" id="A0AAW1V223"/>
<protein>
    <submittedName>
        <fullName evidence="1">Uncharacterized protein</fullName>
    </submittedName>
</protein>
<accession>A0AAW1V223</accession>
<dbReference type="EMBL" id="JARQZJ010000105">
    <property type="protein sequence ID" value="KAK9887154.1"/>
    <property type="molecule type" value="Genomic_DNA"/>
</dbReference>
<keyword evidence="2" id="KW-1185">Reference proteome</keyword>